<gene>
    <name evidence="16" type="primary">hemJ</name>
    <name evidence="16" type="ORF">G5B40_12965</name>
</gene>
<keyword evidence="11 14" id="KW-0408">Iron</keyword>
<feature type="binding site" description="axial binding residue" evidence="14">
    <location>
        <position position="97"/>
    </location>
    <ligand>
        <name>heme</name>
        <dbReference type="ChEBI" id="CHEBI:30413"/>
    </ligand>
    <ligandPart>
        <name>Fe</name>
        <dbReference type="ChEBI" id="CHEBI:18248"/>
    </ligandPart>
</feature>
<dbReference type="RefSeq" id="WP_165099336.1">
    <property type="nucleotide sequence ID" value="NZ_CP049056.1"/>
</dbReference>
<keyword evidence="12 14" id="KW-0472">Membrane</keyword>
<evidence type="ECO:0000256" key="10">
    <source>
        <dbReference type="ARBA" id="ARBA00023002"/>
    </source>
</evidence>
<dbReference type="GO" id="GO:0070818">
    <property type="term" value="F:protoporphyrinogen oxidase activity"/>
    <property type="evidence" value="ECO:0007669"/>
    <property type="project" value="UniProtKB-UniRule"/>
</dbReference>
<dbReference type="KEGG" id="hdh:G5B40_12965"/>
<comment type="pathway">
    <text evidence="2 14 15">Porphyrin-containing compound metabolism; protoporphyrin-IX biosynthesis; protoporphyrin-IX from protoporphyrinogen-IX: step 1/1.</text>
</comment>
<comment type="subunit">
    <text evidence="14">Homodimer.</text>
</comment>
<evidence type="ECO:0000256" key="15">
    <source>
        <dbReference type="PIRNR" id="PIRNR004638"/>
    </source>
</evidence>
<dbReference type="Proteomes" id="UP000503336">
    <property type="component" value="Chromosome"/>
</dbReference>
<evidence type="ECO:0000256" key="5">
    <source>
        <dbReference type="ARBA" id="ARBA00022475"/>
    </source>
</evidence>
<comment type="similarity">
    <text evidence="3 14 15">Belongs to the HemJ family.</text>
</comment>
<evidence type="ECO:0000256" key="3">
    <source>
        <dbReference type="ARBA" id="ARBA00006501"/>
    </source>
</evidence>
<evidence type="ECO:0000256" key="12">
    <source>
        <dbReference type="ARBA" id="ARBA00023136"/>
    </source>
</evidence>
<sequence>MAWLEGVFLDFYPWSLALHVISVISWMAGLLYLPRLFVYHAENKENISNLYEIFNKMEIKLFYFIMRPAMISSWVFGLILIFTPGIIDWHDGWPWVKAAMVLSLTWYHHALGRWRKALADRTSHHSGRFFRMVNEIPALLMIVIVLMVIGRPF</sequence>
<dbReference type="NCBIfam" id="TIGR00701">
    <property type="entry name" value="protoporphyrinogen oxidase HemJ"/>
    <property type="match status" value="1"/>
</dbReference>
<organism evidence="16 17">
    <name type="scientific">Pikeienuella piscinae</name>
    <dbReference type="NCBI Taxonomy" id="2748098"/>
    <lineage>
        <taxon>Bacteria</taxon>
        <taxon>Pseudomonadati</taxon>
        <taxon>Pseudomonadota</taxon>
        <taxon>Alphaproteobacteria</taxon>
        <taxon>Rhodobacterales</taxon>
        <taxon>Paracoccaceae</taxon>
        <taxon>Pikeienuella</taxon>
    </lineage>
</organism>
<dbReference type="EMBL" id="CP049056">
    <property type="protein sequence ID" value="QIE56292.1"/>
    <property type="molecule type" value="Genomic_DNA"/>
</dbReference>
<evidence type="ECO:0000313" key="16">
    <source>
        <dbReference type="EMBL" id="QIE56292.1"/>
    </source>
</evidence>
<keyword evidence="9 14" id="KW-1133">Transmembrane helix</keyword>
<dbReference type="GO" id="GO:0005886">
    <property type="term" value="C:plasma membrane"/>
    <property type="evidence" value="ECO:0007669"/>
    <property type="project" value="UniProtKB-SubCell"/>
</dbReference>
<dbReference type="GO" id="GO:0006782">
    <property type="term" value="P:protoporphyrinogen IX biosynthetic process"/>
    <property type="evidence" value="ECO:0007669"/>
    <property type="project" value="UniProtKB-UniRule"/>
</dbReference>
<dbReference type="AlphaFoldDB" id="A0A7L5BX26"/>
<dbReference type="UniPathway" id="UPA00251">
    <property type="reaction ID" value="UER00324"/>
</dbReference>
<reference evidence="16 17" key="1">
    <citation type="submission" date="2020-02" db="EMBL/GenBank/DDBJ databases">
        <title>complete genome sequence of Rhodobacteraceae bacterium.</title>
        <authorList>
            <person name="Park J."/>
            <person name="Kim Y.-S."/>
            <person name="Kim K.-H."/>
        </authorList>
    </citation>
    <scope>NUCLEOTIDE SEQUENCE [LARGE SCALE GENOMIC DNA]</scope>
    <source>
        <strain evidence="16 17">RR4-56</strain>
    </source>
</reference>
<dbReference type="PANTHER" id="PTHR40255">
    <property type="entry name" value="UPF0093 MEMBRANE PROTEIN SLR1790"/>
    <property type="match status" value="1"/>
</dbReference>
<dbReference type="GO" id="GO:0046872">
    <property type="term" value="F:metal ion binding"/>
    <property type="evidence" value="ECO:0007669"/>
    <property type="project" value="UniProtKB-UniRule"/>
</dbReference>
<comment type="cofactor">
    <cofactor evidence="14 15">
        <name>heme b</name>
        <dbReference type="ChEBI" id="CHEBI:60344"/>
    </cofactor>
    <text evidence="14 15">Binds 1 heme b (iron(II)-protoporphyrin IX) group per subunit.</text>
</comment>
<dbReference type="HAMAP" id="MF_02239">
    <property type="entry name" value="HemJ"/>
    <property type="match status" value="1"/>
</dbReference>
<protein>
    <recommendedName>
        <fullName evidence="4 14">Protoporphyrinogen IX oxidase</fullName>
        <shortName evidence="14">PPO</shortName>
        <ecNumber evidence="14 15">1.3.99.-</ecNumber>
    </recommendedName>
</protein>
<evidence type="ECO:0000256" key="7">
    <source>
        <dbReference type="ARBA" id="ARBA00022692"/>
    </source>
</evidence>
<evidence type="ECO:0000256" key="1">
    <source>
        <dbReference type="ARBA" id="ARBA00004651"/>
    </source>
</evidence>
<keyword evidence="10 14" id="KW-0560">Oxidoreductase</keyword>
<proteinExistence type="inferred from homology"/>
<comment type="catalytic activity">
    <reaction evidence="13 14 15">
        <text>protoporphyrinogen IX + 3 A = protoporphyrin IX + 3 AH2</text>
        <dbReference type="Rhea" id="RHEA:62000"/>
        <dbReference type="ChEBI" id="CHEBI:13193"/>
        <dbReference type="ChEBI" id="CHEBI:17499"/>
        <dbReference type="ChEBI" id="CHEBI:57306"/>
        <dbReference type="ChEBI" id="CHEBI:57307"/>
    </reaction>
</comment>
<feature type="transmembrane region" description="Helical" evidence="14">
    <location>
        <begin position="61"/>
        <end position="87"/>
    </location>
</feature>
<dbReference type="PANTHER" id="PTHR40255:SF1">
    <property type="entry name" value="PROTOPORPHYRINOGEN IX OXIDASE"/>
    <property type="match status" value="1"/>
</dbReference>
<evidence type="ECO:0000256" key="9">
    <source>
        <dbReference type="ARBA" id="ARBA00022989"/>
    </source>
</evidence>
<evidence type="ECO:0000256" key="2">
    <source>
        <dbReference type="ARBA" id="ARBA00005073"/>
    </source>
</evidence>
<evidence type="ECO:0000256" key="11">
    <source>
        <dbReference type="ARBA" id="ARBA00023004"/>
    </source>
</evidence>
<dbReference type="PIRSF" id="PIRSF004638">
    <property type="entry name" value="UCP004638"/>
    <property type="match status" value="1"/>
</dbReference>
<feature type="transmembrane region" description="Helical" evidence="14">
    <location>
        <begin position="12"/>
        <end position="33"/>
    </location>
</feature>
<comment type="subcellular location">
    <subcellularLocation>
        <location evidence="1 14">Cell membrane</location>
        <topology evidence="1 14">Multi-pass membrane protein</topology>
    </subcellularLocation>
</comment>
<evidence type="ECO:0000256" key="8">
    <source>
        <dbReference type="ARBA" id="ARBA00022723"/>
    </source>
</evidence>
<evidence type="ECO:0000256" key="6">
    <source>
        <dbReference type="ARBA" id="ARBA00022617"/>
    </source>
</evidence>
<keyword evidence="8 14" id="KW-0479">Metal-binding</keyword>
<feature type="binding site" description="axial binding residue" evidence="14">
    <location>
        <position position="19"/>
    </location>
    <ligand>
        <name>heme</name>
        <dbReference type="ChEBI" id="CHEBI:30413"/>
    </ligand>
    <ligandPart>
        <name>Fe</name>
        <dbReference type="ChEBI" id="CHEBI:18248"/>
    </ligandPart>
</feature>
<dbReference type="InterPro" id="IPR005265">
    <property type="entry name" value="HemJ-like"/>
</dbReference>
<keyword evidence="17" id="KW-1185">Reference proteome</keyword>
<evidence type="ECO:0000256" key="13">
    <source>
        <dbReference type="ARBA" id="ARBA00048390"/>
    </source>
</evidence>
<feature type="transmembrane region" description="Helical" evidence="14">
    <location>
        <begin position="132"/>
        <end position="150"/>
    </location>
</feature>
<dbReference type="Pfam" id="PF03653">
    <property type="entry name" value="UPF0093"/>
    <property type="match status" value="1"/>
</dbReference>
<feature type="transmembrane region" description="Helical" evidence="14">
    <location>
        <begin position="93"/>
        <end position="111"/>
    </location>
</feature>
<keyword evidence="7 14" id="KW-0812">Transmembrane</keyword>
<evidence type="ECO:0000256" key="4">
    <source>
        <dbReference type="ARBA" id="ARBA00017504"/>
    </source>
</evidence>
<name>A0A7L5BX26_9RHOB</name>
<comment type="function">
    <text evidence="14 15">Catalyzes the oxidation of protoporphyrinogen IX to protoporphyrin IX.</text>
</comment>
<dbReference type="EC" id="1.3.99.-" evidence="14 15"/>
<evidence type="ECO:0000256" key="14">
    <source>
        <dbReference type="HAMAP-Rule" id="MF_02239"/>
    </source>
</evidence>
<accession>A0A7L5BX26</accession>
<evidence type="ECO:0000313" key="17">
    <source>
        <dbReference type="Proteomes" id="UP000503336"/>
    </source>
</evidence>
<keyword evidence="5 14" id="KW-1003">Cell membrane</keyword>
<keyword evidence="6 14" id="KW-0349">Heme</keyword>